<reference evidence="1 2" key="1">
    <citation type="journal article" date="2015" name="Stand. Genomic Sci.">
        <title>Genomic Encyclopedia of Bacterial and Archaeal Type Strains, Phase III: the genomes of soil and plant-associated and newly described type strains.</title>
        <authorList>
            <person name="Whitman W.B."/>
            <person name="Woyke T."/>
            <person name="Klenk H.P."/>
            <person name="Zhou Y."/>
            <person name="Lilburn T.G."/>
            <person name="Beck B.J."/>
            <person name="De Vos P."/>
            <person name="Vandamme P."/>
            <person name="Eisen J.A."/>
            <person name="Garrity G."/>
            <person name="Hugenholtz P."/>
            <person name="Kyrpides N.C."/>
        </authorList>
    </citation>
    <scope>NUCLEOTIDE SEQUENCE [LARGE SCALE GENOMIC DNA]</scope>
    <source>
        <strain evidence="1 2">VKM Ac-2538</strain>
    </source>
</reference>
<evidence type="ECO:0008006" key="3">
    <source>
        <dbReference type="Google" id="ProtNLM"/>
    </source>
</evidence>
<organism evidence="1 2">
    <name type="scientific">Kribbella orskensis</name>
    <dbReference type="NCBI Taxonomy" id="2512216"/>
    <lineage>
        <taxon>Bacteria</taxon>
        <taxon>Bacillati</taxon>
        <taxon>Actinomycetota</taxon>
        <taxon>Actinomycetes</taxon>
        <taxon>Propionibacteriales</taxon>
        <taxon>Kribbellaceae</taxon>
        <taxon>Kribbella</taxon>
    </lineage>
</organism>
<dbReference type="Proteomes" id="UP000295818">
    <property type="component" value="Unassembled WGS sequence"/>
</dbReference>
<accession>A0ABY2BMZ9</accession>
<dbReference type="Gene3D" id="3.10.490.10">
    <property type="entry name" value="Gamma-glutamyl cyclotransferase-like"/>
    <property type="match status" value="1"/>
</dbReference>
<sequence length="209" mass="22414">MQRVWYVAYGSNLAFERFRCYLSGGRPAGGMREYPGCRDKQDPKRVVSLDVPGGLMFAGESRAWGGGMAFYDVKGAGLVACRAYLLSGEQLGDVAAQEMRREPGGEFARDLAGLLGEVESVHTMGPGRYETVARLGTRDGLPMFTVTHGDVSELEPAAPSATYVGWIAAGLREAHGWSADQIADYLLAAPGVSKTWTRGELTTLASGED</sequence>
<comment type="caution">
    <text evidence="1">The sequence shown here is derived from an EMBL/GenBank/DDBJ whole genome shotgun (WGS) entry which is preliminary data.</text>
</comment>
<proteinExistence type="predicted"/>
<evidence type="ECO:0000313" key="2">
    <source>
        <dbReference type="Proteomes" id="UP000295818"/>
    </source>
</evidence>
<keyword evidence="2" id="KW-1185">Reference proteome</keyword>
<dbReference type="EMBL" id="SLWM01000004">
    <property type="protein sequence ID" value="TCO25811.1"/>
    <property type="molecule type" value="Genomic_DNA"/>
</dbReference>
<name>A0ABY2BMZ9_9ACTN</name>
<protein>
    <recommendedName>
        <fullName evidence="3">Histone deacetylase</fullName>
    </recommendedName>
</protein>
<evidence type="ECO:0000313" key="1">
    <source>
        <dbReference type="EMBL" id="TCO25811.1"/>
    </source>
</evidence>
<gene>
    <name evidence="1" type="ORF">EV644_104315</name>
</gene>